<name>A0ABP9P0U5_9BACT</name>
<organism evidence="11 12">
    <name type="scientific">Prosthecobacter algae</name>
    <dbReference type="NCBI Taxonomy" id="1144682"/>
    <lineage>
        <taxon>Bacteria</taxon>
        <taxon>Pseudomonadati</taxon>
        <taxon>Verrucomicrobiota</taxon>
        <taxon>Verrucomicrobiia</taxon>
        <taxon>Verrucomicrobiales</taxon>
        <taxon>Verrucomicrobiaceae</taxon>
        <taxon>Prosthecobacter</taxon>
    </lineage>
</organism>
<keyword evidence="6 7" id="KW-0804">Transcription</keyword>
<evidence type="ECO:0000256" key="8">
    <source>
        <dbReference type="PROSITE-ProRule" id="PRU01203"/>
    </source>
</evidence>
<dbReference type="HAMAP" id="MF_01884">
    <property type="entry name" value="Rho"/>
    <property type="match status" value="1"/>
</dbReference>
<dbReference type="SUPFAM" id="SSF50249">
    <property type="entry name" value="Nucleic acid-binding proteins"/>
    <property type="match status" value="1"/>
</dbReference>
<feature type="compositionally biased region" description="Polar residues" evidence="9">
    <location>
        <begin position="1"/>
        <end position="13"/>
    </location>
</feature>
<evidence type="ECO:0000256" key="2">
    <source>
        <dbReference type="ARBA" id="ARBA00022801"/>
    </source>
</evidence>
<keyword evidence="5 7" id="KW-0805">Transcription regulation</keyword>
<dbReference type="NCBIfam" id="NF006886">
    <property type="entry name" value="PRK09376.1"/>
    <property type="match status" value="1"/>
</dbReference>
<dbReference type="InterPro" id="IPR011113">
    <property type="entry name" value="Rho_RNA-bd"/>
</dbReference>
<feature type="domain" description="Rho RNA-BD" evidence="10">
    <location>
        <begin position="123"/>
        <end position="198"/>
    </location>
</feature>
<keyword evidence="7" id="KW-0547">Nucleotide-binding</keyword>
<dbReference type="EMBL" id="BAABIA010000003">
    <property type="protein sequence ID" value="GAA5137813.1"/>
    <property type="molecule type" value="Genomic_DNA"/>
</dbReference>
<dbReference type="PANTHER" id="PTHR46425">
    <property type="entry name" value="TRANSCRIPTION TERMINATION FACTOR RHO"/>
    <property type="match status" value="1"/>
</dbReference>
<keyword evidence="4 7" id="KW-0694">RNA-binding</keyword>
<dbReference type="Gene3D" id="2.40.50.140">
    <property type="entry name" value="Nucleic acid-binding proteins"/>
    <property type="match status" value="1"/>
</dbReference>
<evidence type="ECO:0000313" key="11">
    <source>
        <dbReference type="EMBL" id="GAA5137813.1"/>
    </source>
</evidence>
<comment type="subunit">
    <text evidence="7">Homohexamer. The homohexamer assembles into an open ring structure.</text>
</comment>
<comment type="caution">
    <text evidence="7">Lacks conserved residue(s) required for the propagation of feature annotation.</text>
</comment>
<keyword evidence="2 7" id="KW-0378">Hydrolase</keyword>
<feature type="compositionally biased region" description="Basic and acidic residues" evidence="9">
    <location>
        <begin position="50"/>
        <end position="60"/>
    </location>
</feature>
<dbReference type="InterPro" id="IPR027417">
    <property type="entry name" value="P-loop_NTPase"/>
</dbReference>
<evidence type="ECO:0000256" key="9">
    <source>
        <dbReference type="SAM" id="MobiDB-lite"/>
    </source>
</evidence>
<comment type="function">
    <text evidence="7">Facilitates transcription termination by a mechanism that involves Rho binding to the nascent RNA, activation of Rho's RNA-dependent ATPase activity, and release of the mRNA from the DNA template.</text>
</comment>
<dbReference type="PANTHER" id="PTHR46425:SF1">
    <property type="entry name" value="TRANSCRIPTION TERMINATION FACTOR RHO"/>
    <property type="match status" value="1"/>
</dbReference>
<evidence type="ECO:0000256" key="4">
    <source>
        <dbReference type="ARBA" id="ARBA00022884"/>
    </source>
</evidence>
<sequence>MNPTDSPETSTEVLSPATDAPSAEVPETPAAQTPPAVTEAAESPAAARGAEGRTPEEPAQDKSFGPTAEAPFPVEISLNDLQESSLAEIQTLAESVNFRMNASRSKHQLIYDLLAWMADHRTRVKVDGILEIGADNFGLIRYPKYSFAPLPEDVFIPLFLVRKFNLRPGNRITGFARAPKDRDKYLAIDRITEVDGVSIDTWQPPVHFDKLTAMFPNQRIILEMAKPCPASVRIMDLVAPLGKGQRGLINASPRSGKTVLLKDIAKSIVHNHKEISLIILLLDERPEEVTDFEESVSGCEIYSSTFDESPKRHSQLAELVRERACRLVEAGKDVVILLDSLTRLARGYNSQSGGGKGARTMSGGMDSKAMIKPKKFFGAARNVEEGGSLTIIATALIETENRMDDLIFEEFKGTGNMEATLDREISERRIFPALHVLKSGTRRDDLLYHPDEFKRVSAIRKQLAQVPAVEALEMLIRNINRTSNNAEILLTGLK</sequence>
<keyword evidence="3 7" id="KW-0347">Helicase</keyword>
<dbReference type="EC" id="3.6.4.-" evidence="7"/>
<protein>
    <recommendedName>
        <fullName evidence="7">Transcription termination factor Rho</fullName>
        <ecNumber evidence="7">3.6.4.-</ecNumber>
    </recommendedName>
    <alternativeName>
        <fullName evidence="7">ATP-dependent helicase Rho</fullName>
    </alternativeName>
</protein>
<dbReference type="RefSeq" id="WP_345735785.1">
    <property type="nucleotide sequence ID" value="NZ_BAABIA010000003.1"/>
</dbReference>
<dbReference type="Proteomes" id="UP001499852">
    <property type="component" value="Unassembled WGS sequence"/>
</dbReference>
<comment type="similarity">
    <text evidence="7 8">Belongs to the Rho family.</text>
</comment>
<dbReference type="SMART" id="SM00382">
    <property type="entry name" value="AAA"/>
    <property type="match status" value="1"/>
</dbReference>
<evidence type="ECO:0000256" key="6">
    <source>
        <dbReference type="ARBA" id="ARBA00023163"/>
    </source>
</evidence>
<dbReference type="InterPro" id="IPR000194">
    <property type="entry name" value="ATPase_F1/V1/A1_a/bsu_nucl-bd"/>
</dbReference>
<comment type="caution">
    <text evidence="11">The sequence shown here is derived from an EMBL/GenBank/DDBJ whole genome shotgun (WGS) entry which is preliminary data.</text>
</comment>
<evidence type="ECO:0000256" key="3">
    <source>
        <dbReference type="ARBA" id="ARBA00022806"/>
    </source>
</evidence>
<feature type="region of interest" description="Disordered" evidence="9">
    <location>
        <begin position="1"/>
        <end position="69"/>
    </location>
</feature>
<evidence type="ECO:0000256" key="1">
    <source>
        <dbReference type="ARBA" id="ARBA00022472"/>
    </source>
</evidence>
<keyword evidence="1 7" id="KW-0806">Transcription termination</keyword>
<keyword evidence="7" id="KW-0067">ATP-binding</keyword>
<dbReference type="Gene3D" id="3.40.50.300">
    <property type="entry name" value="P-loop containing nucleotide triphosphate hydrolases"/>
    <property type="match status" value="1"/>
</dbReference>
<feature type="binding site" evidence="7">
    <location>
        <position position="285"/>
    </location>
    <ligand>
        <name>ATP</name>
        <dbReference type="ChEBI" id="CHEBI:30616"/>
    </ligand>
</feature>
<dbReference type="InterPro" id="IPR012340">
    <property type="entry name" value="NA-bd_OB-fold"/>
</dbReference>
<dbReference type="Pfam" id="PF07497">
    <property type="entry name" value="Rho_RNA_bind"/>
    <property type="match status" value="1"/>
</dbReference>
<evidence type="ECO:0000256" key="5">
    <source>
        <dbReference type="ARBA" id="ARBA00023015"/>
    </source>
</evidence>
<feature type="binding site" evidence="7">
    <location>
        <begin position="254"/>
        <end position="259"/>
    </location>
    <ligand>
        <name>ATP</name>
        <dbReference type="ChEBI" id="CHEBI:30616"/>
    </ligand>
</feature>
<keyword evidence="12" id="KW-1185">Reference proteome</keyword>
<proteinExistence type="inferred from homology"/>
<feature type="compositionally biased region" description="Low complexity" evidence="9">
    <location>
        <begin position="34"/>
        <end position="49"/>
    </location>
</feature>
<gene>
    <name evidence="7 11" type="primary">rho</name>
    <name evidence="11" type="ORF">GCM10023213_15310</name>
</gene>
<dbReference type="Pfam" id="PF00006">
    <property type="entry name" value="ATP-synt_ab"/>
    <property type="match status" value="1"/>
</dbReference>
<dbReference type="InterPro" id="IPR004665">
    <property type="entry name" value="Term_rho"/>
</dbReference>
<dbReference type="PROSITE" id="PS51856">
    <property type="entry name" value="RHO_RNA_BD"/>
    <property type="match status" value="1"/>
</dbReference>
<evidence type="ECO:0000259" key="10">
    <source>
        <dbReference type="PROSITE" id="PS51856"/>
    </source>
</evidence>
<reference evidence="12" key="1">
    <citation type="journal article" date="2019" name="Int. J. Syst. Evol. Microbiol.">
        <title>The Global Catalogue of Microorganisms (GCM) 10K type strain sequencing project: providing services to taxonomists for standard genome sequencing and annotation.</title>
        <authorList>
            <consortium name="The Broad Institute Genomics Platform"/>
            <consortium name="The Broad Institute Genome Sequencing Center for Infectious Disease"/>
            <person name="Wu L."/>
            <person name="Ma J."/>
        </authorList>
    </citation>
    <scope>NUCLEOTIDE SEQUENCE [LARGE SCALE GENOMIC DNA]</scope>
    <source>
        <strain evidence="12">JCM 18053</strain>
    </source>
</reference>
<evidence type="ECO:0000313" key="12">
    <source>
        <dbReference type="Proteomes" id="UP001499852"/>
    </source>
</evidence>
<dbReference type="SUPFAM" id="SSF52540">
    <property type="entry name" value="P-loop containing nucleoside triphosphate hydrolases"/>
    <property type="match status" value="1"/>
</dbReference>
<dbReference type="InterPro" id="IPR003593">
    <property type="entry name" value="AAA+_ATPase"/>
</dbReference>
<feature type="binding site" evidence="7">
    <location>
        <begin position="242"/>
        <end position="247"/>
    </location>
    <ligand>
        <name>ATP</name>
        <dbReference type="ChEBI" id="CHEBI:30616"/>
    </ligand>
</feature>
<accession>A0ABP9P0U5</accession>
<evidence type="ECO:0000256" key="7">
    <source>
        <dbReference type="HAMAP-Rule" id="MF_01884"/>
    </source>
</evidence>